<dbReference type="GO" id="GO:0046872">
    <property type="term" value="F:metal ion binding"/>
    <property type="evidence" value="ECO:0007669"/>
    <property type="project" value="UniProtKB-KW"/>
</dbReference>
<dbReference type="GO" id="GO:0046514">
    <property type="term" value="P:ceramide catabolic process"/>
    <property type="evidence" value="ECO:0007669"/>
    <property type="project" value="TreeGrafter"/>
</dbReference>
<name>A0A2B7XCC0_9EURO</name>
<evidence type="ECO:0000256" key="4">
    <source>
        <dbReference type="ARBA" id="ARBA00022801"/>
    </source>
</evidence>
<organism evidence="9 10">
    <name type="scientific">Helicocarpus griseus UAMH5409</name>
    <dbReference type="NCBI Taxonomy" id="1447875"/>
    <lineage>
        <taxon>Eukaryota</taxon>
        <taxon>Fungi</taxon>
        <taxon>Dikarya</taxon>
        <taxon>Ascomycota</taxon>
        <taxon>Pezizomycotina</taxon>
        <taxon>Eurotiomycetes</taxon>
        <taxon>Eurotiomycetidae</taxon>
        <taxon>Onygenales</taxon>
        <taxon>Ajellomycetaceae</taxon>
        <taxon>Helicocarpus</taxon>
    </lineage>
</organism>
<keyword evidence="7" id="KW-0479">Metal-binding</keyword>
<keyword evidence="3 8" id="KW-0812">Transmembrane</keyword>
<keyword evidence="4" id="KW-0378">Hydrolase</keyword>
<dbReference type="AlphaFoldDB" id="A0A2B7XCC0"/>
<dbReference type="PANTHER" id="PTHR46187:SF1">
    <property type="entry name" value="ALKALINE PHYTOCERAMIDASE"/>
    <property type="match status" value="1"/>
</dbReference>
<dbReference type="PANTHER" id="PTHR46187">
    <property type="entry name" value="ALKALINE CERAMIDASE 3"/>
    <property type="match status" value="1"/>
</dbReference>
<accession>A0A2B7XCC0</accession>
<keyword evidence="6 8" id="KW-0472">Membrane</keyword>
<evidence type="ECO:0000313" key="9">
    <source>
        <dbReference type="EMBL" id="PGH06786.1"/>
    </source>
</evidence>
<dbReference type="InterPro" id="IPR008901">
    <property type="entry name" value="ACER"/>
</dbReference>
<feature type="transmembrane region" description="Helical" evidence="8">
    <location>
        <begin position="121"/>
        <end position="141"/>
    </location>
</feature>
<keyword evidence="5 8" id="KW-1133">Transmembrane helix</keyword>
<evidence type="ECO:0000256" key="2">
    <source>
        <dbReference type="ARBA" id="ARBA00009780"/>
    </source>
</evidence>
<comment type="caution">
    <text evidence="9">The sequence shown here is derived from an EMBL/GenBank/DDBJ whole genome shotgun (WGS) entry which is preliminary data.</text>
</comment>
<dbReference type="GO" id="GO:0046513">
    <property type="term" value="P:ceramide biosynthetic process"/>
    <property type="evidence" value="ECO:0007669"/>
    <property type="project" value="TreeGrafter"/>
</dbReference>
<evidence type="ECO:0000313" key="10">
    <source>
        <dbReference type="Proteomes" id="UP000223968"/>
    </source>
</evidence>
<feature type="transmembrane region" description="Helical" evidence="8">
    <location>
        <begin position="40"/>
        <end position="57"/>
    </location>
</feature>
<dbReference type="GO" id="GO:0005789">
    <property type="term" value="C:endoplasmic reticulum membrane"/>
    <property type="evidence" value="ECO:0007669"/>
    <property type="project" value="TreeGrafter"/>
</dbReference>
<protein>
    <recommendedName>
        <fullName evidence="11">Dihydroceramidase</fullName>
    </recommendedName>
</protein>
<sequence>MFHHVVTINRGSGTKLAVFLALTVTLSLATWAHIRLGDSALHQVVFGVMVVTVGYRTVKLLGKLISDKRMGSKLRQLVRIGHITLLAAYGLWLIDVFACPSLRAVRHAIGLPFAWLFELHGWWHILTAIGVYIAMVVGEFLHEVNRGQVLEPEDGYLDILKGPNLREKQSGGKGRELKTD</sequence>
<evidence type="ECO:0000256" key="6">
    <source>
        <dbReference type="ARBA" id="ARBA00023136"/>
    </source>
</evidence>
<dbReference type="STRING" id="1447875.A0A2B7XCC0"/>
<comment type="subcellular location">
    <subcellularLocation>
        <location evidence="1">Membrane</location>
        <topology evidence="1">Multi-pass membrane protein</topology>
    </subcellularLocation>
</comment>
<feature type="binding site" evidence="7">
    <location>
        <position position="120"/>
    </location>
    <ligand>
        <name>Zn(2+)</name>
        <dbReference type="ChEBI" id="CHEBI:29105"/>
        <note>catalytic</note>
    </ligand>
</feature>
<proteinExistence type="inferred from homology"/>
<feature type="binding site" evidence="7">
    <location>
        <position position="124"/>
    </location>
    <ligand>
        <name>Zn(2+)</name>
        <dbReference type="ChEBI" id="CHEBI:29105"/>
        <note>catalytic</note>
    </ligand>
</feature>
<evidence type="ECO:0000256" key="8">
    <source>
        <dbReference type="SAM" id="Phobius"/>
    </source>
</evidence>
<feature type="transmembrane region" description="Helical" evidence="8">
    <location>
        <begin position="77"/>
        <end position="94"/>
    </location>
</feature>
<reference evidence="9 10" key="1">
    <citation type="submission" date="2017-10" db="EMBL/GenBank/DDBJ databases">
        <title>Comparative genomics in systemic dimorphic fungi from Ajellomycetaceae.</title>
        <authorList>
            <person name="Munoz J.F."/>
            <person name="Mcewen J.G."/>
            <person name="Clay O.K."/>
            <person name="Cuomo C.A."/>
        </authorList>
    </citation>
    <scope>NUCLEOTIDE SEQUENCE [LARGE SCALE GENOMIC DNA]</scope>
    <source>
        <strain evidence="9 10">UAMH5409</strain>
    </source>
</reference>
<dbReference type="Proteomes" id="UP000223968">
    <property type="component" value="Unassembled WGS sequence"/>
</dbReference>
<evidence type="ECO:0000256" key="1">
    <source>
        <dbReference type="ARBA" id="ARBA00004141"/>
    </source>
</evidence>
<keyword evidence="7" id="KW-0862">Zinc</keyword>
<dbReference type="Pfam" id="PF05875">
    <property type="entry name" value="Ceramidase"/>
    <property type="match status" value="1"/>
</dbReference>
<evidence type="ECO:0000256" key="5">
    <source>
        <dbReference type="ARBA" id="ARBA00022989"/>
    </source>
</evidence>
<dbReference type="GO" id="GO:0016811">
    <property type="term" value="F:hydrolase activity, acting on carbon-nitrogen (but not peptide) bonds, in linear amides"/>
    <property type="evidence" value="ECO:0007669"/>
    <property type="project" value="InterPro"/>
</dbReference>
<gene>
    <name evidence="9" type="ORF">AJ79_06427</name>
</gene>
<evidence type="ECO:0000256" key="3">
    <source>
        <dbReference type="ARBA" id="ARBA00022692"/>
    </source>
</evidence>
<feature type="transmembrane region" description="Helical" evidence="8">
    <location>
        <begin position="16"/>
        <end position="34"/>
    </location>
</feature>
<comment type="cofactor">
    <cofactor evidence="7">
        <name>Zn(2+)</name>
        <dbReference type="ChEBI" id="CHEBI:29105"/>
    </cofactor>
</comment>
<dbReference type="OrthoDB" id="187171at2759"/>
<evidence type="ECO:0000256" key="7">
    <source>
        <dbReference type="PIRSR" id="PIRSR608901-2"/>
    </source>
</evidence>
<evidence type="ECO:0008006" key="11">
    <source>
        <dbReference type="Google" id="ProtNLM"/>
    </source>
</evidence>
<comment type="similarity">
    <text evidence="2">Belongs to the alkaline ceramidase family.</text>
</comment>
<dbReference type="EMBL" id="PDNB01000114">
    <property type="protein sequence ID" value="PGH06786.1"/>
    <property type="molecule type" value="Genomic_DNA"/>
</dbReference>
<keyword evidence="10" id="KW-1185">Reference proteome</keyword>